<proteinExistence type="predicted"/>
<evidence type="ECO:0000313" key="1">
    <source>
        <dbReference type="EMBL" id="CCF33068.1"/>
    </source>
</evidence>
<evidence type="ECO:0000313" key="2">
    <source>
        <dbReference type="Proteomes" id="UP000007174"/>
    </source>
</evidence>
<dbReference type="AlphaFoldDB" id="H1UYL7"/>
<feature type="non-terminal residue" evidence="1">
    <location>
        <position position="1"/>
    </location>
</feature>
<dbReference type="EMBL" id="CACQ02000629">
    <property type="protein sequence ID" value="CCF33068.1"/>
    <property type="molecule type" value="Genomic_DNA"/>
</dbReference>
<accession>H1UYL7</accession>
<reference evidence="2" key="1">
    <citation type="journal article" date="2012" name="Nat. Genet.">
        <title>Lifestyle transitions in plant pathogenic Colletotrichum fungi deciphered by genome and transcriptome analyses.</title>
        <authorList>
            <person name="O'Connell R.J."/>
            <person name="Thon M.R."/>
            <person name="Hacquard S."/>
            <person name="Amyotte S.G."/>
            <person name="Kleemann J."/>
            <person name="Torres M.F."/>
            <person name="Damm U."/>
            <person name="Buiate E.A."/>
            <person name="Epstein L."/>
            <person name="Alkan N."/>
            <person name="Altmueller J."/>
            <person name="Alvarado-Balderrama L."/>
            <person name="Bauser C.A."/>
            <person name="Becker C."/>
            <person name="Birren B.W."/>
            <person name="Chen Z."/>
            <person name="Choi J."/>
            <person name="Crouch J.A."/>
            <person name="Duvick J.P."/>
            <person name="Farman M.A."/>
            <person name="Gan P."/>
            <person name="Heiman D."/>
            <person name="Henrissat B."/>
            <person name="Howard R.J."/>
            <person name="Kabbage M."/>
            <person name="Koch C."/>
            <person name="Kracher B."/>
            <person name="Kubo Y."/>
            <person name="Law A.D."/>
            <person name="Lebrun M.-H."/>
            <person name="Lee Y.-H."/>
            <person name="Miyara I."/>
            <person name="Moore N."/>
            <person name="Neumann U."/>
            <person name="Nordstroem K."/>
            <person name="Panaccione D.G."/>
            <person name="Panstruga R."/>
            <person name="Place M."/>
            <person name="Proctor R.H."/>
            <person name="Prusky D."/>
            <person name="Rech G."/>
            <person name="Reinhardt R."/>
            <person name="Rollins J.A."/>
            <person name="Rounsley S."/>
            <person name="Schardl C.L."/>
            <person name="Schwartz D.C."/>
            <person name="Shenoy N."/>
            <person name="Shirasu K."/>
            <person name="Sikhakolli U.R."/>
            <person name="Stueber K."/>
            <person name="Sukno S.A."/>
            <person name="Sweigard J.A."/>
            <person name="Takano Y."/>
            <person name="Takahara H."/>
            <person name="Trail F."/>
            <person name="van der Does H.C."/>
            <person name="Voll L.M."/>
            <person name="Will I."/>
            <person name="Young S."/>
            <person name="Zeng Q."/>
            <person name="Zhang J."/>
            <person name="Zhou S."/>
            <person name="Dickman M.B."/>
            <person name="Schulze-Lefert P."/>
            <person name="Ver Loren van Themaat E."/>
            <person name="Ma L.-J."/>
            <person name="Vaillancourt L.J."/>
        </authorList>
    </citation>
    <scope>NUCLEOTIDE SEQUENCE [LARGE SCALE GENOMIC DNA]</scope>
    <source>
        <strain evidence="2">IMI 349063</strain>
    </source>
</reference>
<name>H1UYL7_COLHI</name>
<dbReference type="HOGENOM" id="CLU_2891951_0_0_1"/>
<dbReference type="Proteomes" id="UP000007174">
    <property type="component" value="Unassembled WGS sequence"/>
</dbReference>
<protein>
    <submittedName>
        <fullName evidence="1">Uncharacterized protein</fullName>
    </submittedName>
</protein>
<gene>
    <name evidence="1" type="ORF">CH063_05329</name>
</gene>
<sequence>TYLPRLHPFSWATVFSLLRRCPQTQRLLSRIEVSYSGNPFWTPLLARQLVMIWNMFWNLFWHP</sequence>
<organism evidence="1 2">
    <name type="scientific">Colletotrichum higginsianum (strain IMI 349063)</name>
    <name type="common">Crucifer anthracnose fungus</name>
    <dbReference type="NCBI Taxonomy" id="759273"/>
    <lineage>
        <taxon>Eukaryota</taxon>
        <taxon>Fungi</taxon>
        <taxon>Dikarya</taxon>
        <taxon>Ascomycota</taxon>
        <taxon>Pezizomycotina</taxon>
        <taxon>Sordariomycetes</taxon>
        <taxon>Hypocreomycetidae</taxon>
        <taxon>Glomerellales</taxon>
        <taxon>Glomerellaceae</taxon>
        <taxon>Colletotrichum</taxon>
        <taxon>Colletotrichum destructivum species complex</taxon>
    </lineage>
</organism>